<sequence>MGRLAELAGDQIYGEKSRTFVFSEEGHTLGNALRFIISQYPDVEFCGYTVPHPAEAKMHFRIQTKKGRAADILKRGLEDLEKVCDHTLETFNEAYKEYRNSKNLSTENT</sequence>
<dbReference type="PANTHER" id="PTHR13946:SF28">
    <property type="entry name" value="DNA-DIRECTED RNA POLYMERASES I AND III SUBUNIT RPAC2"/>
    <property type="match status" value="1"/>
</dbReference>
<dbReference type="GO" id="GO:0005736">
    <property type="term" value="C:RNA polymerase I complex"/>
    <property type="evidence" value="ECO:0007669"/>
    <property type="project" value="TreeGrafter"/>
</dbReference>
<name>A0AAD9VSU7_9HYME</name>
<keyword evidence="5" id="KW-0539">Nucleus</keyword>
<dbReference type="HAMAP" id="MF_00261">
    <property type="entry name" value="RNApol_arch_Rpo11"/>
    <property type="match status" value="1"/>
</dbReference>
<evidence type="ECO:0000259" key="8">
    <source>
        <dbReference type="Pfam" id="PF13656"/>
    </source>
</evidence>
<organism evidence="9 10">
    <name type="scientific">Odynerus spinipes</name>
    <dbReference type="NCBI Taxonomy" id="1348599"/>
    <lineage>
        <taxon>Eukaryota</taxon>
        <taxon>Metazoa</taxon>
        <taxon>Ecdysozoa</taxon>
        <taxon>Arthropoda</taxon>
        <taxon>Hexapoda</taxon>
        <taxon>Insecta</taxon>
        <taxon>Pterygota</taxon>
        <taxon>Neoptera</taxon>
        <taxon>Endopterygota</taxon>
        <taxon>Hymenoptera</taxon>
        <taxon>Apocrita</taxon>
        <taxon>Aculeata</taxon>
        <taxon>Vespoidea</taxon>
        <taxon>Vespidae</taxon>
        <taxon>Eumeninae</taxon>
        <taxon>Odynerus</taxon>
    </lineage>
</organism>
<dbReference type="InterPro" id="IPR036603">
    <property type="entry name" value="RBP11-like"/>
</dbReference>
<dbReference type="GO" id="GO:0046983">
    <property type="term" value="F:protein dimerization activity"/>
    <property type="evidence" value="ECO:0007669"/>
    <property type="project" value="InterPro"/>
</dbReference>
<dbReference type="PANTHER" id="PTHR13946">
    <property type="entry name" value="DNA-DIRECTED RNA POLYMERASE I,II,III"/>
    <property type="match status" value="1"/>
</dbReference>
<dbReference type="Pfam" id="PF13656">
    <property type="entry name" value="RNA_pol_L_2"/>
    <property type="match status" value="1"/>
</dbReference>
<reference evidence="9" key="1">
    <citation type="submission" date="2021-08" db="EMBL/GenBank/DDBJ databases">
        <authorList>
            <person name="Misof B."/>
            <person name="Oliver O."/>
            <person name="Podsiadlowski L."/>
            <person name="Donath A."/>
            <person name="Peters R."/>
            <person name="Mayer C."/>
            <person name="Rust J."/>
            <person name="Gunkel S."/>
            <person name="Lesny P."/>
            <person name="Martin S."/>
            <person name="Oeyen J.P."/>
            <person name="Petersen M."/>
            <person name="Panagiotis P."/>
            <person name="Wilbrandt J."/>
            <person name="Tanja T."/>
        </authorList>
    </citation>
    <scope>NUCLEOTIDE SEQUENCE</scope>
    <source>
        <strain evidence="9">GBR_01_08_01A</strain>
        <tissue evidence="9">Thorax + abdomen</tissue>
    </source>
</reference>
<dbReference type="InterPro" id="IPR033898">
    <property type="entry name" value="RNAP_AC19"/>
</dbReference>
<evidence type="ECO:0000313" key="10">
    <source>
        <dbReference type="Proteomes" id="UP001258017"/>
    </source>
</evidence>
<protein>
    <recommendedName>
        <fullName evidence="2">DNA-directed RNA polymerases I and III subunit RPAC2</fullName>
    </recommendedName>
    <alternativeName>
        <fullName evidence="7">DNA-directed RNA polymerase I subunit D</fullName>
    </alternativeName>
</protein>
<comment type="similarity">
    <text evidence="6">Belongs to the archaeal Rpo11/eukaryotic RPB11/RPC19 RNA polymerase subunit family.</text>
</comment>
<dbReference type="GO" id="GO:0006383">
    <property type="term" value="P:transcription by RNA polymerase III"/>
    <property type="evidence" value="ECO:0007669"/>
    <property type="project" value="TreeGrafter"/>
</dbReference>
<dbReference type="InterPro" id="IPR009025">
    <property type="entry name" value="RBP11-like_dimer"/>
</dbReference>
<dbReference type="GO" id="GO:0005666">
    <property type="term" value="C:RNA polymerase III complex"/>
    <property type="evidence" value="ECO:0007669"/>
    <property type="project" value="TreeGrafter"/>
</dbReference>
<comment type="subcellular location">
    <subcellularLocation>
        <location evidence="1">Nucleus</location>
    </subcellularLocation>
</comment>
<dbReference type="EMBL" id="JAIFRP010000021">
    <property type="protein sequence ID" value="KAK2585768.1"/>
    <property type="molecule type" value="Genomic_DNA"/>
</dbReference>
<evidence type="ECO:0000256" key="7">
    <source>
        <dbReference type="ARBA" id="ARBA00031757"/>
    </source>
</evidence>
<dbReference type="InterPro" id="IPR008193">
    <property type="entry name" value="RNA_pol_Rpb11_13-16kDa_CS"/>
</dbReference>
<dbReference type="PROSITE" id="PS01154">
    <property type="entry name" value="RNA_POL_L_13KD"/>
    <property type="match status" value="1"/>
</dbReference>
<comment type="caution">
    <text evidence="9">The sequence shown here is derived from an EMBL/GenBank/DDBJ whole genome shotgun (WGS) entry which is preliminary data.</text>
</comment>
<evidence type="ECO:0000256" key="5">
    <source>
        <dbReference type="ARBA" id="ARBA00023242"/>
    </source>
</evidence>
<dbReference type="FunFam" id="3.30.1360.10:FF:000006">
    <property type="entry name" value="DNA-directed RNA polymerases I and III subunit RPAC2"/>
    <property type="match status" value="1"/>
</dbReference>
<gene>
    <name evidence="9" type="ORF">KPH14_010377</name>
</gene>
<accession>A0AAD9VSU7</accession>
<evidence type="ECO:0000256" key="6">
    <source>
        <dbReference type="ARBA" id="ARBA00025751"/>
    </source>
</evidence>
<dbReference type="CDD" id="cd07029">
    <property type="entry name" value="RNAP_I_III_AC19"/>
    <property type="match status" value="1"/>
</dbReference>
<keyword evidence="10" id="KW-1185">Reference proteome</keyword>
<dbReference type="AlphaFoldDB" id="A0AAD9VSU7"/>
<reference evidence="9" key="2">
    <citation type="journal article" date="2023" name="Commun. Biol.">
        <title>Intrasexual cuticular hydrocarbon dimorphism in a wasp sheds light on hydrocarbon biosynthesis genes in Hymenoptera.</title>
        <authorList>
            <person name="Moris V.C."/>
            <person name="Podsiadlowski L."/>
            <person name="Martin S."/>
            <person name="Oeyen J.P."/>
            <person name="Donath A."/>
            <person name="Petersen M."/>
            <person name="Wilbrandt J."/>
            <person name="Misof B."/>
            <person name="Liedtke D."/>
            <person name="Thamm M."/>
            <person name="Scheiner R."/>
            <person name="Schmitt T."/>
            <person name="Niehuis O."/>
        </authorList>
    </citation>
    <scope>NUCLEOTIDE SEQUENCE</scope>
    <source>
        <strain evidence="9">GBR_01_08_01A</strain>
    </source>
</reference>
<evidence type="ECO:0000313" key="9">
    <source>
        <dbReference type="EMBL" id="KAK2585768.1"/>
    </source>
</evidence>
<dbReference type="Gene3D" id="3.30.1360.10">
    <property type="entry name" value="RNA polymerase, RBP11-like subunit"/>
    <property type="match status" value="1"/>
</dbReference>
<dbReference type="Proteomes" id="UP001258017">
    <property type="component" value="Unassembled WGS sequence"/>
</dbReference>
<evidence type="ECO:0000256" key="2">
    <source>
        <dbReference type="ARBA" id="ARBA00022079"/>
    </source>
</evidence>
<dbReference type="InterPro" id="IPR022905">
    <property type="entry name" value="Rpo11-like"/>
</dbReference>
<keyword evidence="3" id="KW-0240">DNA-directed RNA polymerase</keyword>
<dbReference type="GO" id="GO:0003899">
    <property type="term" value="F:DNA-directed RNA polymerase activity"/>
    <property type="evidence" value="ECO:0007669"/>
    <property type="project" value="InterPro"/>
</dbReference>
<dbReference type="GO" id="GO:0003677">
    <property type="term" value="F:DNA binding"/>
    <property type="evidence" value="ECO:0007669"/>
    <property type="project" value="InterPro"/>
</dbReference>
<feature type="domain" description="DNA-directed RNA polymerase RBP11-like dimerisation" evidence="8">
    <location>
        <begin position="19"/>
        <end position="89"/>
    </location>
</feature>
<evidence type="ECO:0000256" key="3">
    <source>
        <dbReference type="ARBA" id="ARBA00022478"/>
    </source>
</evidence>
<evidence type="ECO:0000256" key="4">
    <source>
        <dbReference type="ARBA" id="ARBA00023163"/>
    </source>
</evidence>
<evidence type="ECO:0000256" key="1">
    <source>
        <dbReference type="ARBA" id="ARBA00004123"/>
    </source>
</evidence>
<proteinExistence type="inferred from homology"/>
<dbReference type="SUPFAM" id="SSF55257">
    <property type="entry name" value="RBP11-like subunits of RNA polymerase"/>
    <property type="match status" value="1"/>
</dbReference>
<dbReference type="GO" id="GO:0006362">
    <property type="term" value="P:transcription elongation by RNA polymerase I"/>
    <property type="evidence" value="ECO:0007669"/>
    <property type="project" value="TreeGrafter"/>
</dbReference>
<keyword evidence="4" id="KW-0804">Transcription</keyword>